<evidence type="ECO:0008006" key="5">
    <source>
        <dbReference type="Google" id="ProtNLM"/>
    </source>
</evidence>
<reference evidence="3" key="2">
    <citation type="submission" date="2020-09" db="EMBL/GenBank/DDBJ databases">
        <authorList>
            <person name="Sun Q."/>
            <person name="Ohkuma M."/>
        </authorList>
    </citation>
    <scope>NUCLEOTIDE SEQUENCE</scope>
    <source>
        <strain evidence="3">JCM 4386</strain>
    </source>
</reference>
<reference evidence="3" key="1">
    <citation type="journal article" date="2014" name="Int. J. Syst. Evol. Microbiol.">
        <title>Complete genome sequence of Corynebacterium casei LMG S-19264T (=DSM 44701T), isolated from a smear-ripened cheese.</title>
        <authorList>
            <consortium name="US DOE Joint Genome Institute (JGI-PGF)"/>
            <person name="Walter F."/>
            <person name="Albersmeier A."/>
            <person name="Kalinowski J."/>
            <person name="Ruckert C."/>
        </authorList>
    </citation>
    <scope>NUCLEOTIDE SEQUENCE</scope>
    <source>
        <strain evidence="3">JCM 4386</strain>
    </source>
</reference>
<evidence type="ECO:0000256" key="2">
    <source>
        <dbReference type="ARBA" id="ARBA00049106"/>
    </source>
</evidence>
<comment type="catalytic activity">
    <reaction evidence="2">
        <text>oxidized coenzyme F420-(gamma-L-Glu)(n) + a quinol + H(+) = reduced coenzyme F420-(gamma-L-Glu)(n) + a quinone</text>
        <dbReference type="Rhea" id="RHEA:39663"/>
        <dbReference type="Rhea" id="RHEA-COMP:12939"/>
        <dbReference type="Rhea" id="RHEA-COMP:14378"/>
        <dbReference type="ChEBI" id="CHEBI:15378"/>
        <dbReference type="ChEBI" id="CHEBI:24646"/>
        <dbReference type="ChEBI" id="CHEBI:132124"/>
        <dbReference type="ChEBI" id="CHEBI:133980"/>
        <dbReference type="ChEBI" id="CHEBI:139511"/>
    </reaction>
</comment>
<dbReference type="GO" id="GO:0016491">
    <property type="term" value="F:oxidoreductase activity"/>
    <property type="evidence" value="ECO:0007669"/>
    <property type="project" value="InterPro"/>
</dbReference>
<dbReference type="PANTHER" id="PTHR39428:SF1">
    <property type="entry name" value="F420H(2)-DEPENDENT QUINONE REDUCTASE RV1261C"/>
    <property type="match status" value="1"/>
</dbReference>
<evidence type="ECO:0000313" key="3">
    <source>
        <dbReference type="EMBL" id="GGS09932.1"/>
    </source>
</evidence>
<dbReference type="SUPFAM" id="SSF50475">
    <property type="entry name" value="FMN-binding split barrel"/>
    <property type="match status" value="1"/>
</dbReference>
<dbReference type="NCBIfam" id="TIGR00026">
    <property type="entry name" value="hi_GC_TIGR00026"/>
    <property type="match status" value="1"/>
</dbReference>
<organism evidence="3 4">
    <name type="scientific">Streptomyces humidus</name>
    <dbReference type="NCBI Taxonomy" id="52259"/>
    <lineage>
        <taxon>Bacteria</taxon>
        <taxon>Bacillati</taxon>
        <taxon>Actinomycetota</taxon>
        <taxon>Actinomycetes</taxon>
        <taxon>Kitasatosporales</taxon>
        <taxon>Streptomycetaceae</taxon>
        <taxon>Streptomyces</taxon>
    </lineage>
</organism>
<dbReference type="InterPro" id="IPR004378">
    <property type="entry name" value="F420H2_quin_Rdtase"/>
</dbReference>
<protein>
    <recommendedName>
        <fullName evidence="5">Nitroreductase family deazaflavin-dependent oxidoreductase</fullName>
    </recommendedName>
</protein>
<comment type="similarity">
    <text evidence="1">Belongs to the F420H(2)-dependent quinone reductase family.</text>
</comment>
<dbReference type="RefSeq" id="WP_190152128.1">
    <property type="nucleotide sequence ID" value="NZ_BMTL01000026.1"/>
</dbReference>
<dbReference type="AlphaFoldDB" id="A0A918G0V2"/>
<name>A0A918G0V2_9ACTN</name>
<dbReference type="EMBL" id="BMTL01000026">
    <property type="protein sequence ID" value="GGS09932.1"/>
    <property type="molecule type" value="Genomic_DNA"/>
</dbReference>
<sequence>MTGKPDLNARIIHEFRANKGGVGGGFSGAPLLLLHTVGTRSGRSRVNPMMYLADRGRFLVFASKASSDRNPDRYHNRLARPEARIEVGDAILAVRAVKLRGTERDTAFAEQARRYPGFAGYQSKTERVIPVIALIPLGEGAESTDQAERTPS</sequence>
<evidence type="ECO:0000256" key="1">
    <source>
        <dbReference type="ARBA" id="ARBA00008710"/>
    </source>
</evidence>
<gene>
    <name evidence="3" type="ORF">GCM10010269_56300</name>
</gene>
<dbReference type="PANTHER" id="PTHR39428">
    <property type="entry name" value="F420H(2)-DEPENDENT QUINONE REDUCTASE RV1261C"/>
    <property type="match status" value="1"/>
</dbReference>
<keyword evidence="4" id="KW-1185">Reference proteome</keyword>
<dbReference type="GO" id="GO:0070967">
    <property type="term" value="F:coenzyme F420 binding"/>
    <property type="evidence" value="ECO:0007669"/>
    <property type="project" value="TreeGrafter"/>
</dbReference>
<comment type="caution">
    <text evidence="3">The sequence shown here is derived from an EMBL/GenBank/DDBJ whole genome shotgun (WGS) entry which is preliminary data.</text>
</comment>
<proteinExistence type="inferred from homology"/>
<accession>A0A918G0V2</accession>
<dbReference type="InterPro" id="IPR012349">
    <property type="entry name" value="Split_barrel_FMN-bd"/>
</dbReference>
<dbReference type="GO" id="GO:0005886">
    <property type="term" value="C:plasma membrane"/>
    <property type="evidence" value="ECO:0007669"/>
    <property type="project" value="TreeGrafter"/>
</dbReference>
<dbReference type="Pfam" id="PF04075">
    <property type="entry name" value="F420H2_quin_red"/>
    <property type="match status" value="1"/>
</dbReference>
<dbReference type="Proteomes" id="UP000606194">
    <property type="component" value="Unassembled WGS sequence"/>
</dbReference>
<evidence type="ECO:0000313" key="4">
    <source>
        <dbReference type="Proteomes" id="UP000606194"/>
    </source>
</evidence>
<dbReference type="Gene3D" id="2.30.110.10">
    <property type="entry name" value="Electron Transport, Fmn-binding Protein, Chain A"/>
    <property type="match status" value="1"/>
</dbReference>